<evidence type="ECO:0000259" key="1">
    <source>
        <dbReference type="Pfam" id="PF08242"/>
    </source>
</evidence>
<sequence length="441" mass="47968">MADNPKVRAMYEALPFPARDPVKENPGSLPLSRTDILAKVNHHGFGGRRDLTRDFRVLVAGGGTGDSAIFLAAQLRDTDAEIVCLDLSANSLELARRRAALRGLEDRVRWVHGSLLDAPRLGLGRFDYVSCLGVLHHLPDPEAGLRALAEVLDDDGAMGLMVYGRYGRTDIYAMQDLMRLVDPGEADLPTQLADLKACMRALPPAHLLMRGRSREQLEAQLADDANLADTFLHAQDRAYTVPELHRFVEQAGLAIVNFTNFARTLRLEYEPESYLGGQALAARLAARTPKERHGIGELLHGHMYVHGFYAARPGRTPASFLDPDMVPFFLSVAGEEAARQLAERRVATVKLSSQLRLELAPSPAGLACLARIDGARPLSDIWSEVAGALALAVDDVAAAAAADLDRFNALNWVALRHRALPAPPMLAWPFRGDAAALVPVA</sequence>
<dbReference type="PANTHER" id="PTHR43861">
    <property type="entry name" value="TRANS-ACONITATE 2-METHYLTRANSFERASE-RELATED"/>
    <property type="match status" value="1"/>
</dbReference>
<feature type="domain" description="Methyltransferase type 12" evidence="1">
    <location>
        <begin position="60"/>
        <end position="156"/>
    </location>
</feature>
<dbReference type="GO" id="GO:0008168">
    <property type="term" value="F:methyltransferase activity"/>
    <property type="evidence" value="ECO:0007669"/>
    <property type="project" value="UniProtKB-KW"/>
</dbReference>
<accession>A0ABS1JR86</accession>
<name>A0ABS1JR86_9BURK</name>
<comment type="caution">
    <text evidence="2">The sequence shown here is derived from an EMBL/GenBank/DDBJ whole genome shotgun (WGS) entry which is preliminary data.</text>
</comment>
<organism evidence="2 3">
    <name type="scientific">Ramlibacter alkalitolerans</name>
    <dbReference type="NCBI Taxonomy" id="2039631"/>
    <lineage>
        <taxon>Bacteria</taxon>
        <taxon>Pseudomonadati</taxon>
        <taxon>Pseudomonadota</taxon>
        <taxon>Betaproteobacteria</taxon>
        <taxon>Burkholderiales</taxon>
        <taxon>Comamonadaceae</taxon>
        <taxon>Ramlibacter</taxon>
    </lineage>
</organism>
<proteinExistence type="predicted"/>
<keyword evidence="2" id="KW-0808">Transferase</keyword>
<protein>
    <submittedName>
        <fullName evidence="2">Class I SAM-dependent methyltransferase</fullName>
    </submittedName>
</protein>
<dbReference type="RefSeq" id="WP_201691115.1">
    <property type="nucleotide sequence ID" value="NZ_JAEQND010000009.1"/>
</dbReference>
<keyword evidence="2" id="KW-0489">Methyltransferase</keyword>
<keyword evidence="3" id="KW-1185">Reference proteome</keyword>
<dbReference type="InterPro" id="IPR029063">
    <property type="entry name" value="SAM-dependent_MTases_sf"/>
</dbReference>
<evidence type="ECO:0000313" key="3">
    <source>
        <dbReference type="Proteomes" id="UP000622707"/>
    </source>
</evidence>
<gene>
    <name evidence="2" type="ORF">JI746_16850</name>
</gene>
<dbReference type="InterPro" id="IPR013217">
    <property type="entry name" value="Methyltransf_12"/>
</dbReference>
<dbReference type="Gene3D" id="3.40.50.150">
    <property type="entry name" value="Vaccinia Virus protein VP39"/>
    <property type="match status" value="1"/>
</dbReference>
<dbReference type="Proteomes" id="UP000622707">
    <property type="component" value="Unassembled WGS sequence"/>
</dbReference>
<evidence type="ECO:0000313" key="2">
    <source>
        <dbReference type="EMBL" id="MBL0426784.1"/>
    </source>
</evidence>
<dbReference type="Pfam" id="PF08242">
    <property type="entry name" value="Methyltransf_12"/>
    <property type="match status" value="1"/>
</dbReference>
<dbReference type="PANTHER" id="PTHR43861:SF1">
    <property type="entry name" value="TRANS-ACONITATE 2-METHYLTRANSFERASE"/>
    <property type="match status" value="1"/>
</dbReference>
<reference evidence="2 3" key="1">
    <citation type="journal article" date="2017" name="Int. J. Syst. Evol. Microbiol.">
        <title>Ramlibacter alkalitolerans sp. nov., alkali-tolerant bacterium isolated from soil of ginseng.</title>
        <authorList>
            <person name="Lee D.H."/>
            <person name="Cha C.J."/>
        </authorList>
    </citation>
    <scope>NUCLEOTIDE SEQUENCE [LARGE SCALE GENOMIC DNA]</scope>
    <source>
        <strain evidence="2 3">KACC 19305</strain>
    </source>
</reference>
<dbReference type="EMBL" id="JAEQND010000009">
    <property type="protein sequence ID" value="MBL0426784.1"/>
    <property type="molecule type" value="Genomic_DNA"/>
</dbReference>
<dbReference type="CDD" id="cd02440">
    <property type="entry name" value="AdoMet_MTases"/>
    <property type="match status" value="1"/>
</dbReference>
<dbReference type="SUPFAM" id="SSF53335">
    <property type="entry name" value="S-adenosyl-L-methionine-dependent methyltransferases"/>
    <property type="match status" value="1"/>
</dbReference>
<dbReference type="GO" id="GO:0032259">
    <property type="term" value="P:methylation"/>
    <property type="evidence" value="ECO:0007669"/>
    <property type="project" value="UniProtKB-KW"/>
</dbReference>